<name>A0A7Z1GRI3_9PSED</name>
<dbReference type="Proteomes" id="UP000221580">
    <property type="component" value="Unassembled WGS sequence"/>
</dbReference>
<proteinExistence type="predicted"/>
<gene>
    <name evidence="2" type="ORF">DM05_3453</name>
</gene>
<sequence length="65" mass="6973">MLSSINATPLPPPPPTTPQDDTALQRKKRSIEDPQPQLEPQEADGSSRNRPRSGGLDSLGKGNLL</sequence>
<organism evidence="2 3">
    <name type="scientific">Pseudomonas poae</name>
    <dbReference type="NCBI Taxonomy" id="200451"/>
    <lineage>
        <taxon>Bacteria</taxon>
        <taxon>Pseudomonadati</taxon>
        <taxon>Pseudomonadota</taxon>
        <taxon>Gammaproteobacteria</taxon>
        <taxon>Pseudomonadales</taxon>
        <taxon>Pseudomonadaceae</taxon>
        <taxon>Pseudomonas</taxon>
    </lineage>
</organism>
<comment type="caution">
    <text evidence="2">The sequence shown here is derived from an EMBL/GenBank/DDBJ whole genome shotgun (WGS) entry which is preliminary data.</text>
</comment>
<reference evidence="2 3" key="2">
    <citation type="submission" date="2017-10" db="EMBL/GenBank/DDBJ databases">
        <title>Bacterial endophytes that colonize and modify switchgrass growth.</title>
        <authorList>
            <person name="Debolt S."/>
        </authorList>
    </citation>
    <scope>NUCLEOTIDE SEQUENCE [LARGE SCALE GENOMIC DNA]</scope>
    <source>
        <strain evidence="2 3">A2-S9</strain>
    </source>
</reference>
<evidence type="ECO:0000313" key="2">
    <source>
        <dbReference type="EMBL" id="PFG69688.1"/>
    </source>
</evidence>
<feature type="region of interest" description="Disordered" evidence="1">
    <location>
        <begin position="1"/>
        <end position="65"/>
    </location>
</feature>
<protein>
    <submittedName>
        <fullName evidence="2">Uncharacterized protein</fullName>
    </submittedName>
</protein>
<dbReference type="RefSeq" id="WP_027607610.1">
    <property type="nucleotide sequence ID" value="NZ_PDJN01000002.1"/>
</dbReference>
<dbReference type="EMBL" id="PDJN01000002">
    <property type="protein sequence ID" value="PFG69688.1"/>
    <property type="molecule type" value="Genomic_DNA"/>
</dbReference>
<evidence type="ECO:0000313" key="3">
    <source>
        <dbReference type="Proteomes" id="UP000221580"/>
    </source>
</evidence>
<reference evidence="2 3" key="1">
    <citation type="submission" date="2017-09" db="EMBL/GenBank/DDBJ databases">
        <authorList>
            <person name="DeBolt S."/>
            <person name="Huntemann M."/>
            <person name="Clum A."/>
            <person name="Pillay M."/>
            <person name="Palaniappan K."/>
            <person name="Varghese N."/>
            <person name="Mikhailova N."/>
            <person name="Stamatis D."/>
            <person name="Reddy T."/>
            <person name="Daum C."/>
            <person name="Shapiro N."/>
            <person name="Ivanova N."/>
            <person name="Kyrpides N."/>
            <person name="Woyke T."/>
        </authorList>
    </citation>
    <scope>NUCLEOTIDE SEQUENCE [LARGE SCALE GENOMIC DNA]</scope>
    <source>
        <strain evidence="2 3">A2-S9</strain>
    </source>
</reference>
<accession>A0A7Z1GRI3</accession>
<dbReference type="AlphaFoldDB" id="A0A7Z1GRI3"/>
<evidence type="ECO:0000256" key="1">
    <source>
        <dbReference type="SAM" id="MobiDB-lite"/>
    </source>
</evidence>